<name>A0A3E0I629_9PSEU</name>
<keyword evidence="2" id="KW-1185">Reference proteome</keyword>
<evidence type="ECO:0000313" key="2">
    <source>
        <dbReference type="Proteomes" id="UP000256269"/>
    </source>
</evidence>
<evidence type="ECO:0008006" key="3">
    <source>
        <dbReference type="Google" id="ProtNLM"/>
    </source>
</evidence>
<organism evidence="1 2">
    <name type="scientific">Kutzneria buriramensis</name>
    <dbReference type="NCBI Taxonomy" id="1045776"/>
    <lineage>
        <taxon>Bacteria</taxon>
        <taxon>Bacillati</taxon>
        <taxon>Actinomycetota</taxon>
        <taxon>Actinomycetes</taxon>
        <taxon>Pseudonocardiales</taxon>
        <taxon>Pseudonocardiaceae</taxon>
        <taxon>Kutzneria</taxon>
    </lineage>
</organism>
<comment type="caution">
    <text evidence="1">The sequence shown here is derived from an EMBL/GenBank/DDBJ whole genome shotgun (WGS) entry which is preliminary data.</text>
</comment>
<evidence type="ECO:0000313" key="1">
    <source>
        <dbReference type="EMBL" id="REH54179.1"/>
    </source>
</evidence>
<reference evidence="1 2" key="1">
    <citation type="submission" date="2018-08" db="EMBL/GenBank/DDBJ databases">
        <title>Genomic Encyclopedia of Archaeal and Bacterial Type Strains, Phase II (KMG-II): from individual species to whole genera.</title>
        <authorList>
            <person name="Goeker M."/>
        </authorList>
    </citation>
    <scope>NUCLEOTIDE SEQUENCE [LARGE SCALE GENOMIC DNA]</scope>
    <source>
        <strain evidence="1 2">DSM 45791</strain>
    </source>
</reference>
<proteinExistence type="predicted"/>
<gene>
    <name evidence="1" type="ORF">BCF44_102411</name>
</gene>
<sequence length="131" mass="14265">MGQRIRRVELTGAAAELVATLTGEHGPLMFHQSGGCCDGSAPMCYPRGEFRVGGSDVLLGEVAGDVPFWMSESQYAYWRHTFLTVDVVPGRGSGFSVEAPHGVRFLIRSRLLTDDESRRIDQEPPLPTGAD</sequence>
<dbReference type="AlphaFoldDB" id="A0A3E0I629"/>
<dbReference type="InterPro" id="IPR008497">
    <property type="entry name" value="DUF779"/>
</dbReference>
<dbReference type="EMBL" id="QUNO01000002">
    <property type="protein sequence ID" value="REH54179.1"/>
    <property type="molecule type" value="Genomic_DNA"/>
</dbReference>
<dbReference type="OrthoDB" id="3725739at2"/>
<dbReference type="RefSeq" id="WP_116173280.1">
    <property type="nucleotide sequence ID" value="NZ_CP144375.1"/>
</dbReference>
<accession>A0A3E0I629</accession>
<dbReference type="Pfam" id="PF05610">
    <property type="entry name" value="DUF779"/>
    <property type="match status" value="1"/>
</dbReference>
<dbReference type="PIRSF" id="PIRSF009151">
    <property type="entry name" value="DUF779"/>
    <property type="match status" value="1"/>
</dbReference>
<protein>
    <recommendedName>
        <fullName evidence="3">DUF779 domain-containing protein</fullName>
    </recommendedName>
</protein>
<dbReference type="Proteomes" id="UP000256269">
    <property type="component" value="Unassembled WGS sequence"/>
</dbReference>